<evidence type="ECO:0000256" key="5">
    <source>
        <dbReference type="ARBA" id="ARBA00022679"/>
    </source>
</evidence>
<keyword evidence="3" id="KW-0723">Serine/threonine-protein kinase</keyword>
<dbReference type="FunFam" id="2.60.120.430:FF:000002">
    <property type="entry name" value="Leucine-rich repeat receptor-like protein kinase"/>
    <property type="match status" value="1"/>
</dbReference>
<dbReference type="EnsemblPlants" id="OB05G18020.1">
    <property type="protein sequence ID" value="OB05G18020.1"/>
    <property type="gene ID" value="OB05G18020"/>
</dbReference>
<keyword evidence="5" id="KW-0808">Transferase</keyword>
<dbReference type="PROSITE" id="PS00108">
    <property type="entry name" value="PROTEIN_KINASE_ST"/>
    <property type="match status" value="1"/>
</dbReference>
<dbReference type="Proteomes" id="UP000006038">
    <property type="component" value="Chromosome 5"/>
</dbReference>
<dbReference type="FunFam" id="1.10.510.10:FF:000044">
    <property type="entry name" value="Putative LRR receptor-like serine/threonine-protein kinase"/>
    <property type="match status" value="1"/>
</dbReference>
<dbReference type="InterPro" id="IPR032675">
    <property type="entry name" value="LRR_dom_sf"/>
</dbReference>
<evidence type="ECO:0000256" key="14">
    <source>
        <dbReference type="ARBA" id="ARBA00023170"/>
    </source>
</evidence>
<dbReference type="SUPFAM" id="SSF56112">
    <property type="entry name" value="Protein kinase-like (PK-like)"/>
    <property type="match status" value="1"/>
</dbReference>
<keyword evidence="13 16" id="KW-0472">Membrane</keyword>
<keyword evidence="6 16" id="KW-0812">Transmembrane</keyword>
<evidence type="ECO:0000256" key="15">
    <source>
        <dbReference type="ARBA" id="ARBA00023180"/>
    </source>
</evidence>
<name>J3M5C8_ORYBR</name>
<reference evidence="19" key="2">
    <citation type="submission" date="2013-04" db="UniProtKB">
        <authorList>
            <consortium name="EnsemblPlants"/>
        </authorList>
    </citation>
    <scope>IDENTIFICATION</scope>
</reference>
<evidence type="ECO:0000256" key="12">
    <source>
        <dbReference type="ARBA" id="ARBA00022989"/>
    </source>
</evidence>
<evidence type="ECO:0000256" key="7">
    <source>
        <dbReference type="ARBA" id="ARBA00022729"/>
    </source>
</evidence>
<feature type="domain" description="Protein kinase" evidence="18">
    <location>
        <begin position="701"/>
        <end position="980"/>
    </location>
</feature>
<keyword evidence="20" id="KW-1185">Reference proteome</keyword>
<keyword evidence="7 17" id="KW-0732">Signal</keyword>
<dbReference type="InterPro" id="IPR021720">
    <property type="entry name" value="Malectin_dom"/>
</dbReference>
<dbReference type="Pfam" id="PF11721">
    <property type="entry name" value="Malectin"/>
    <property type="match status" value="1"/>
</dbReference>
<evidence type="ECO:0000313" key="19">
    <source>
        <dbReference type="EnsemblPlants" id="OB05G18020.1"/>
    </source>
</evidence>
<keyword evidence="11" id="KW-0067">ATP-binding</keyword>
<keyword evidence="14" id="KW-0675">Receptor</keyword>
<evidence type="ECO:0000256" key="13">
    <source>
        <dbReference type="ARBA" id="ARBA00023136"/>
    </source>
</evidence>
<dbReference type="OMA" id="GIFMWIK"/>
<evidence type="ECO:0000256" key="10">
    <source>
        <dbReference type="ARBA" id="ARBA00022777"/>
    </source>
</evidence>
<dbReference type="Gene3D" id="3.30.200.20">
    <property type="entry name" value="Phosphorylase Kinase, domain 1"/>
    <property type="match status" value="1"/>
</dbReference>
<protein>
    <recommendedName>
        <fullName evidence="2">non-specific serine/threonine protein kinase</fullName>
        <ecNumber evidence="2">2.7.11.1</ecNumber>
    </recommendedName>
</protein>
<dbReference type="GO" id="GO:0005524">
    <property type="term" value="F:ATP binding"/>
    <property type="evidence" value="ECO:0007669"/>
    <property type="project" value="UniProtKB-KW"/>
</dbReference>
<gene>
    <name evidence="19" type="primary">LOC102710494</name>
</gene>
<reference evidence="19" key="1">
    <citation type="journal article" date="2013" name="Nat. Commun.">
        <title>Whole-genome sequencing of Oryza brachyantha reveals mechanisms underlying Oryza genome evolution.</title>
        <authorList>
            <person name="Chen J."/>
            <person name="Huang Q."/>
            <person name="Gao D."/>
            <person name="Wang J."/>
            <person name="Lang Y."/>
            <person name="Liu T."/>
            <person name="Li B."/>
            <person name="Bai Z."/>
            <person name="Luis Goicoechea J."/>
            <person name="Liang C."/>
            <person name="Chen C."/>
            <person name="Zhang W."/>
            <person name="Sun S."/>
            <person name="Liao Y."/>
            <person name="Zhang X."/>
            <person name="Yang L."/>
            <person name="Song C."/>
            <person name="Wang M."/>
            <person name="Shi J."/>
            <person name="Liu G."/>
            <person name="Liu J."/>
            <person name="Zhou H."/>
            <person name="Zhou W."/>
            <person name="Yu Q."/>
            <person name="An N."/>
            <person name="Chen Y."/>
            <person name="Cai Q."/>
            <person name="Wang B."/>
            <person name="Liu B."/>
            <person name="Min J."/>
            <person name="Huang Y."/>
            <person name="Wu H."/>
            <person name="Li Z."/>
            <person name="Zhang Y."/>
            <person name="Yin Y."/>
            <person name="Song W."/>
            <person name="Jiang J."/>
            <person name="Jackson S.A."/>
            <person name="Wing R.A."/>
            <person name="Wang J."/>
            <person name="Chen M."/>
        </authorList>
    </citation>
    <scope>NUCLEOTIDE SEQUENCE [LARGE SCALE GENOMIC DNA]</scope>
    <source>
        <strain evidence="19">cv. IRGC 101232</strain>
    </source>
</reference>
<keyword evidence="4" id="KW-0597">Phosphoprotein</keyword>
<dbReference type="FunFam" id="3.80.10.10:FF:001793">
    <property type="entry name" value="Os05g0256100 protein"/>
    <property type="match status" value="1"/>
</dbReference>
<dbReference type="InterPro" id="IPR055414">
    <property type="entry name" value="LRR_R13L4/SHOC2-like"/>
</dbReference>
<dbReference type="Pfam" id="PF07714">
    <property type="entry name" value="PK_Tyr_Ser-Thr"/>
    <property type="match status" value="1"/>
</dbReference>
<dbReference type="PANTHER" id="PTHR48006">
    <property type="entry name" value="LEUCINE-RICH REPEAT-CONTAINING PROTEIN DDB_G0281931-RELATED"/>
    <property type="match status" value="1"/>
</dbReference>
<evidence type="ECO:0000256" key="9">
    <source>
        <dbReference type="ARBA" id="ARBA00022741"/>
    </source>
</evidence>
<dbReference type="GeneID" id="102710494"/>
<dbReference type="InterPro" id="IPR051824">
    <property type="entry name" value="LRR_Rcpt-Like_S/T_Kinase"/>
</dbReference>
<dbReference type="InterPro" id="IPR008271">
    <property type="entry name" value="Ser/Thr_kinase_AS"/>
</dbReference>
<dbReference type="PANTHER" id="PTHR48006:SF97">
    <property type="entry name" value="OS04G0291900 PROTEIN"/>
    <property type="match status" value="1"/>
</dbReference>
<evidence type="ECO:0000313" key="20">
    <source>
        <dbReference type="Proteomes" id="UP000006038"/>
    </source>
</evidence>
<dbReference type="FunFam" id="3.30.200.20:FF:000140">
    <property type="entry name" value="Leucine-rich repeat receptor-like protein kinase"/>
    <property type="match status" value="1"/>
</dbReference>
<proteinExistence type="predicted"/>
<comment type="subcellular location">
    <subcellularLocation>
        <location evidence="1">Membrane</location>
        <topology evidence="1">Single-pass membrane protein</topology>
    </subcellularLocation>
</comment>
<dbReference type="PROSITE" id="PS50011">
    <property type="entry name" value="PROTEIN_KINASE_DOM"/>
    <property type="match status" value="1"/>
</dbReference>
<evidence type="ECO:0000256" key="16">
    <source>
        <dbReference type="SAM" id="Phobius"/>
    </source>
</evidence>
<evidence type="ECO:0000259" key="18">
    <source>
        <dbReference type="PROSITE" id="PS50011"/>
    </source>
</evidence>
<evidence type="ECO:0000256" key="1">
    <source>
        <dbReference type="ARBA" id="ARBA00004167"/>
    </source>
</evidence>
<dbReference type="Pfam" id="PF23598">
    <property type="entry name" value="LRR_14"/>
    <property type="match status" value="1"/>
</dbReference>
<dbReference type="Gramene" id="OB05G18020.1">
    <property type="protein sequence ID" value="OB05G18020.1"/>
    <property type="gene ID" value="OB05G18020"/>
</dbReference>
<evidence type="ECO:0000256" key="3">
    <source>
        <dbReference type="ARBA" id="ARBA00022527"/>
    </source>
</evidence>
<feature type="signal peptide" evidence="17">
    <location>
        <begin position="1"/>
        <end position="40"/>
    </location>
</feature>
<dbReference type="OrthoDB" id="763721at2759"/>
<accession>J3M5C8</accession>
<dbReference type="Gene3D" id="1.10.510.10">
    <property type="entry name" value="Transferase(Phosphotransferase) domain 1"/>
    <property type="match status" value="1"/>
</dbReference>
<dbReference type="GO" id="GO:0005886">
    <property type="term" value="C:plasma membrane"/>
    <property type="evidence" value="ECO:0007669"/>
    <property type="project" value="TreeGrafter"/>
</dbReference>
<organism evidence="19">
    <name type="scientific">Oryza brachyantha</name>
    <name type="common">malo sina</name>
    <dbReference type="NCBI Taxonomy" id="4533"/>
    <lineage>
        <taxon>Eukaryota</taxon>
        <taxon>Viridiplantae</taxon>
        <taxon>Streptophyta</taxon>
        <taxon>Embryophyta</taxon>
        <taxon>Tracheophyta</taxon>
        <taxon>Spermatophyta</taxon>
        <taxon>Magnoliopsida</taxon>
        <taxon>Liliopsida</taxon>
        <taxon>Poales</taxon>
        <taxon>Poaceae</taxon>
        <taxon>BOP clade</taxon>
        <taxon>Oryzoideae</taxon>
        <taxon>Oryzeae</taxon>
        <taxon>Oryzinae</taxon>
        <taxon>Oryza</taxon>
    </lineage>
</organism>
<keyword evidence="15" id="KW-0325">Glycoprotein</keyword>
<dbReference type="InterPro" id="IPR001245">
    <property type="entry name" value="Ser-Thr/Tyr_kinase_cat_dom"/>
</dbReference>
<evidence type="ECO:0000256" key="11">
    <source>
        <dbReference type="ARBA" id="ARBA00022840"/>
    </source>
</evidence>
<sequence length="1014" mass="110985">MRRHSSSSSSRGGGGGLGGLLVWVVAVVVVCSWRIAAAQAQPPPKTDPIEVSALNTIMGRWGVKASSEWNISGEPCSGVASDVSDWDNYPKNPAIKCDCSFNNNTICHIIKLRVYELNIVGQIPAELQNLTYLQDLNLNHNYLTGAIPSFIGKFTFMKYLGLGFNPLSGQLPKELGNLTNLLSLGISLNNFTGELPEELGNLTKLEQLYIDSSGFSGPFPSMISKLKNLKFLKASDNEFTGKLPDYLGSLTKLEDLTFQGNSFEGPIPASLSNLTKLTNLRIGDIVNGSSSLAFISNLTSLSHLVLRNCRISGNLEAVDFSIFPTLTLLDLSFNNITGQVPQSILNLGALQFLFLGNNSLKGSLPDAISSSLKAVDFSYNYLTGTFPSWATHNNLQLNLVANNLVLGSTKSSIPAGLNCLQQDTPCFLGTPKYYSFAVDCGGNISTEGSDNTIYEADATDLGYASYYVTDQTRWGVSNVGNFFQATNGMNIIYSSQDFQNAVDSKLFETARMSASSLRYYGFGLENGNYTVRLQFAEFAFPDTKTWLSLGRRVFDIYVQGALKEKNFDIRKTAGGKSFTTINRTYTATVLKNFLEIHLFWAGKGTSAIPTQGYYGPMISALSVTPNFTPTVRNGVPKNGIKAGTIAGILTGVSVIGLAGLFGIFMWIKKRRMAQQNEELYNLVGRPDVFSNTELKLATDNFSSQNIIGEGGYGPVYKGKLPDGRVIAVKQLSESSHQGKSQFVTEVATISAVQHRNLVKLHGCCIDSKTPLLVYEYLENGSLDRAIFGHSSLNLDWVMRFEIILGIARGLSYLHEESSVCIVHRDIKASNILLDTALTPKISDFGLAKLYDEKQTHVSTRIAGTFGYLAPEYAMRGHLTQKADVFAFGVVMLETLAGRSNTNSSLEQSKIYLLEWVWEQYEKEQALRILDPSLKEFNRDEALRVIRVALICTQGSPHQRPPMSKVVAMLTGEVEAPEVFTKPSYITESQMMDGNYATSSYLGFTTSTGGTSLNL</sequence>
<keyword evidence="12 16" id="KW-1133">Transmembrane helix</keyword>
<evidence type="ECO:0000256" key="4">
    <source>
        <dbReference type="ARBA" id="ARBA00022553"/>
    </source>
</evidence>
<dbReference type="AlphaFoldDB" id="J3M5C8"/>
<dbReference type="HOGENOM" id="CLU_000288_114_1_1"/>
<dbReference type="EC" id="2.7.11.1" evidence="2"/>
<keyword evidence="9" id="KW-0547">Nucleotide-binding</keyword>
<dbReference type="Gene3D" id="2.60.120.430">
    <property type="entry name" value="Galactose-binding lectin"/>
    <property type="match status" value="1"/>
</dbReference>
<dbReference type="CDD" id="cd14066">
    <property type="entry name" value="STKc_IRAK"/>
    <property type="match status" value="1"/>
</dbReference>
<dbReference type="RefSeq" id="XP_006654185.2">
    <property type="nucleotide sequence ID" value="XM_006654122.3"/>
</dbReference>
<dbReference type="Gene3D" id="3.80.10.10">
    <property type="entry name" value="Ribonuclease Inhibitor"/>
    <property type="match status" value="3"/>
</dbReference>
<evidence type="ECO:0000256" key="8">
    <source>
        <dbReference type="ARBA" id="ARBA00022737"/>
    </source>
</evidence>
<dbReference type="GO" id="GO:0004674">
    <property type="term" value="F:protein serine/threonine kinase activity"/>
    <property type="evidence" value="ECO:0007669"/>
    <property type="project" value="UniProtKB-KW"/>
</dbReference>
<dbReference type="eggNOG" id="ENOG502QUW9">
    <property type="taxonomic scope" value="Eukaryota"/>
</dbReference>
<dbReference type="FunFam" id="3.80.10.10:FF:001380">
    <property type="entry name" value="Os05g0256100 protein"/>
    <property type="match status" value="1"/>
</dbReference>
<evidence type="ECO:0000256" key="17">
    <source>
        <dbReference type="SAM" id="SignalP"/>
    </source>
</evidence>
<feature type="transmembrane region" description="Helical" evidence="16">
    <location>
        <begin position="645"/>
        <end position="667"/>
    </location>
</feature>
<evidence type="ECO:0000256" key="6">
    <source>
        <dbReference type="ARBA" id="ARBA00022692"/>
    </source>
</evidence>
<dbReference type="InterPro" id="IPR000719">
    <property type="entry name" value="Prot_kinase_dom"/>
</dbReference>
<dbReference type="SMART" id="SM00220">
    <property type="entry name" value="S_TKc"/>
    <property type="match status" value="1"/>
</dbReference>
<dbReference type="SUPFAM" id="SSF52058">
    <property type="entry name" value="L domain-like"/>
    <property type="match status" value="1"/>
</dbReference>
<keyword evidence="10" id="KW-0418">Kinase</keyword>
<evidence type="ECO:0000256" key="2">
    <source>
        <dbReference type="ARBA" id="ARBA00012513"/>
    </source>
</evidence>
<feature type="chain" id="PRO_5003773402" description="non-specific serine/threonine protein kinase" evidence="17">
    <location>
        <begin position="41"/>
        <end position="1014"/>
    </location>
</feature>
<keyword evidence="8" id="KW-0677">Repeat</keyword>
<dbReference type="InterPro" id="IPR011009">
    <property type="entry name" value="Kinase-like_dom_sf"/>
</dbReference>